<evidence type="ECO:0000256" key="2">
    <source>
        <dbReference type="ARBA" id="ARBA00023125"/>
    </source>
</evidence>
<dbReference type="InterPro" id="IPR009057">
    <property type="entry name" value="Homeodomain-like_sf"/>
</dbReference>
<gene>
    <name evidence="5" type="ORF">EII35_11665</name>
</gene>
<evidence type="ECO:0000256" key="1">
    <source>
        <dbReference type="ARBA" id="ARBA00023015"/>
    </source>
</evidence>
<evidence type="ECO:0000256" key="3">
    <source>
        <dbReference type="ARBA" id="ARBA00023163"/>
    </source>
</evidence>
<keyword evidence="2" id="KW-0238">DNA-binding</keyword>
<keyword evidence="3" id="KW-0804">Transcription</keyword>
<reference evidence="5 6" key="1">
    <citation type="submission" date="2018-11" db="EMBL/GenBank/DDBJ databases">
        <title>Genomes From Bacteria Associated with the Canine Oral Cavity: a Test Case for Automated Genome-Based Taxonomic Assignment.</title>
        <authorList>
            <person name="Coil D.A."/>
            <person name="Jospin G."/>
            <person name="Darling A.E."/>
            <person name="Wallis C."/>
            <person name="Davis I.J."/>
            <person name="Harris S."/>
            <person name="Eisen J.A."/>
            <person name="Holcombe L.J."/>
            <person name="O'Flynn C."/>
        </authorList>
    </citation>
    <scope>NUCLEOTIDE SEQUENCE [LARGE SCALE GENOMIC DNA]</scope>
    <source>
        <strain evidence="5 6">OH2822_COT-296</strain>
    </source>
</reference>
<dbReference type="RefSeq" id="WP_125228642.1">
    <property type="nucleotide sequence ID" value="NZ_RQYT01000032.1"/>
</dbReference>
<dbReference type="InterPro" id="IPR046532">
    <property type="entry name" value="DUF6597"/>
</dbReference>
<accession>A0A3P1WRV4</accession>
<dbReference type="Gene3D" id="1.10.10.60">
    <property type="entry name" value="Homeodomain-like"/>
    <property type="match status" value="1"/>
</dbReference>
<evidence type="ECO:0000313" key="5">
    <source>
        <dbReference type="EMBL" id="RRD48696.1"/>
    </source>
</evidence>
<feature type="domain" description="HTH araC/xylS-type" evidence="4">
    <location>
        <begin position="177"/>
        <end position="279"/>
    </location>
</feature>
<dbReference type="Pfam" id="PF20240">
    <property type="entry name" value="DUF6597"/>
    <property type="match status" value="1"/>
</dbReference>
<dbReference type="SUPFAM" id="SSF46689">
    <property type="entry name" value="Homeodomain-like"/>
    <property type="match status" value="1"/>
</dbReference>
<sequence>MTDAITQDSRGILDPGRMRQRVDFVRYEPPPEMVGLVQWFWAVAWHLDDGEEFTQPVLSHPCANLSVGPRSSRGLDDDTVEATVVGVATRVDHRRLRGRGWNVAAKLEPGTFGAFLDVDAATLTDRIRPMRAVLPVDEAELVGAMVAAPDDRARASLLGEVLATTLRRADPVRVAAARECGRVAARIQQDRSVRSVTDLADAVGTSPRSLQRMFRQHAGVTPLWMIRRYRLIDAAEAARAGSPTSWGDLAAELGYADQAHLSREFSATIGMSPTRYATSVTALSPSSPPCAS</sequence>
<comment type="caution">
    <text evidence="5">The sequence shown here is derived from an EMBL/GenBank/DDBJ whole genome shotgun (WGS) entry which is preliminary data.</text>
</comment>
<evidence type="ECO:0000259" key="4">
    <source>
        <dbReference type="PROSITE" id="PS01124"/>
    </source>
</evidence>
<evidence type="ECO:0000313" key="6">
    <source>
        <dbReference type="Proteomes" id="UP000280935"/>
    </source>
</evidence>
<organism evidence="5 6">
    <name type="scientific">Arachnia propionica</name>
    <dbReference type="NCBI Taxonomy" id="1750"/>
    <lineage>
        <taxon>Bacteria</taxon>
        <taxon>Bacillati</taxon>
        <taxon>Actinomycetota</taxon>
        <taxon>Actinomycetes</taxon>
        <taxon>Propionibacteriales</taxon>
        <taxon>Propionibacteriaceae</taxon>
        <taxon>Arachnia</taxon>
    </lineage>
</organism>
<name>A0A3P1WRV4_9ACTN</name>
<dbReference type="PROSITE" id="PS01124">
    <property type="entry name" value="HTH_ARAC_FAMILY_2"/>
    <property type="match status" value="1"/>
</dbReference>
<dbReference type="EMBL" id="RQYT01000032">
    <property type="protein sequence ID" value="RRD48696.1"/>
    <property type="molecule type" value="Genomic_DNA"/>
</dbReference>
<dbReference type="Pfam" id="PF12833">
    <property type="entry name" value="HTH_18"/>
    <property type="match status" value="1"/>
</dbReference>
<dbReference type="AlphaFoldDB" id="A0A3P1WRV4"/>
<dbReference type="PANTHER" id="PTHR46796">
    <property type="entry name" value="HTH-TYPE TRANSCRIPTIONAL ACTIVATOR RHAS-RELATED"/>
    <property type="match status" value="1"/>
</dbReference>
<dbReference type="Proteomes" id="UP000280935">
    <property type="component" value="Unassembled WGS sequence"/>
</dbReference>
<dbReference type="GO" id="GO:0003700">
    <property type="term" value="F:DNA-binding transcription factor activity"/>
    <property type="evidence" value="ECO:0007669"/>
    <property type="project" value="InterPro"/>
</dbReference>
<proteinExistence type="predicted"/>
<keyword evidence="1" id="KW-0805">Transcription regulation</keyword>
<dbReference type="InterPro" id="IPR050204">
    <property type="entry name" value="AraC_XylS_family_regulators"/>
</dbReference>
<protein>
    <submittedName>
        <fullName evidence="5">AraC family transcriptional regulator</fullName>
    </submittedName>
</protein>
<dbReference type="SMART" id="SM00342">
    <property type="entry name" value="HTH_ARAC"/>
    <property type="match status" value="1"/>
</dbReference>
<dbReference type="GO" id="GO:0043565">
    <property type="term" value="F:sequence-specific DNA binding"/>
    <property type="evidence" value="ECO:0007669"/>
    <property type="project" value="InterPro"/>
</dbReference>
<dbReference type="InterPro" id="IPR018060">
    <property type="entry name" value="HTH_AraC"/>
</dbReference>
<dbReference type="OrthoDB" id="2559672at2"/>